<dbReference type="EMBL" id="JAHRIN010063974">
    <property type="protein sequence ID" value="MEQ2213889.1"/>
    <property type="molecule type" value="Genomic_DNA"/>
</dbReference>
<dbReference type="Proteomes" id="UP001434883">
    <property type="component" value="Unassembled WGS sequence"/>
</dbReference>
<evidence type="ECO:0000256" key="1">
    <source>
        <dbReference type="SAM" id="Phobius"/>
    </source>
</evidence>
<name>A0ABV0S010_9TELE</name>
<comment type="caution">
    <text evidence="2">The sequence shown here is derived from an EMBL/GenBank/DDBJ whole genome shotgun (WGS) entry which is preliminary data.</text>
</comment>
<organism evidence="2 3">
    <name type="scientific">Xenoophorus captivus</name>
    <dbReference type="NCBI Taxonomy" id="1517983"/>
    <lineage>
        <taxon>Eukaryota</taxon>
        <taxon>Metazoa</taxon>
        <taxon>Chordata</taxon>
        <taxon>Craniata</taxon>
        <taxon>Vertebrata</taxon>
        <taxon>Euteleostomi</taxon>
        <taxon>Actinopterygii</taxon>
        <taxon>Neopterygii</taxon>
        <taxon>Teleostei</taxon>
        <taxon>Neoteleostei</taxon>
        <taxon>Acanthomorphata</taxon>
        <taxon>Ovalentaria</taxon>
        <taxon>Atherinomorphae</taxon>
        <taxon>Cyprinodontiformes</taxon>
        <taxon>Goodeidae</taxon>
        <taxon>Xenoophorus</taxon>
    </lineage>
</organism>
<reference evidence="2 3" key="1">
    <citation type="submission" date="2021-06" db="EMBL/GenBank/DDBJ databases">
        <authorList>
            <person name="Palmer J.M."/>
        </authorList>
    </citation>
    <scope>NUCLEOTIDE SEQUENCE [LARGE SCALE GENOMIC DNA]</scope>
    <source>
        <strain evidence="2 3">XC_2019</strain>
        <tissue evidence="2">Muscle</tissue>
    </source>
</reference>
<sequence length="102" mass="11289">MTFWSTVQASWWRLGLCTLSLYANRQKMTKQKLCRVFECGFLMLLFHWLISGGAAPLHSVSLHSVQYQLCFHLPAGAMAAEASPPAISVVRCGTIIVTVNSC</sequence>
<evidence type="ECO:0000313" key="2">
    <source>
        <dbReference type="EMBL" id="MEQ2213889.1"/>
    </source>
</evidence>
<feature type="transmembrane region" description="Helical" evidence="1">
    <location>
        <begin position="36"/>
        <end position="57"/>
    </location>
</feature>
<keyword evidence="3" id="KW-1185">Reference proteome</keyword>
<protein>
    <recommendedName>
        <fullName evidence="4">Secreted protein</fullName>
    </recommendedName>
</protein>
<keyword evidence="1" id="KW-0472">Membrane</keyword>
<evidence type="ECO:0000313" key="3">
    <source>
        <dbReference type="Proteomes" id="UP001434883"/>
    </source>
</evidence>
<proteinExistence type="predicted"/>
<keyword evidence="1" id="KW-1133">Transmembrane helix</keyword>
<evidence type="ECO:0008006" key="4">
    <source>
        <dbReference type="Google" id="ProtNLM"/>
    </source>
</evidence>
<gene>
    <name evidence="2" type="ORF">XENOCAPTIV_022905</name>
</gene>
<keyword evidence="1" id="KW-0812">Transmembrane</keyword>
<accession>A0ABV0S010</accession>